<protein>
    <submittedName>
        <fullName evidence="2">IS66 family transposase</fullName>
    </submittedName>
</protein>
<comment type="caution">
    <text evidence="2">The sequence shown here is derived from an EMBL/GenBank/DDBJ whole genome shotgun (WGS) entry which is preliminary data.</text>
</comment>
<dbReference type="Pfam" id="PF03050">
    <property type="entry name" value="DDE_Tnp_IS66"/>
    <property type="match status" value="1"/>
</dbReference>
<dbReference type="RefSeq" id="WP_265175971.1">
    <property type="nucleotide sequence ID" value="NZ_JANGSQ010000006.1"/>
</dbReference>
<feature type="non-terminal residue" evidence="2">
    <location>
        <position position="82"/>
    </location>
</feature>
<evidence type="ECO:0000313" key="2">
    <source>
        <dbReference type="EMBL" id="MCW4588998.1"/>
    </source>
</evidence>
<dbReference type="InterPro" id="IPR004291">
    <property type="entry name" value="Transposase_IS66_central"/>
</dbReference>
<dbReference type="PANTHER" id="PTHR33678:SF1">
    <property type="entry name" value="BLL1576 PROTEIN"/>
    <property type="match status" value="1"/>
</dbReference>
<proteinExistence type="predicted"/>
<sequence length="82" mass="9455">SDSTIAREALEQIGELYDIERQITGHPAPYRLAVRQEQSRPRVTAFHAWCETQLARIPGKGELAKAIRYALNRWKAFTLFLE</sequence>
<evidence type="ECO:0000313" key="3">
    <source>
        <dbReference type="Proteomes" id="UP001526337"/>
    </source>
</evidence>
<organism evidence="2 3">
    <name type="scientific">Gluconacetobacter entanii</name>
    <dbReference type="NCBI Taxonomy" id="108528"/>
    <lineage>
        <taxon>Bacteria</taxon>
        <taxon>Pseudomonadati</taxon>
        <taxon>Pseudomonadota</taxon>
        <taxon>Alphaproteobacteria</taxon>
        <taxon>Acetobacterales</taxon>
        <taxon>Acetobacteraceae</taxon>
        <taxon>Gluconacetobacter</taxon>
    </lineage>
</organism>
<reference evidence="2 3" key="1">
    <citation type="submission" date="2022-07" db="EMBL/GenBank/DDBJ databases">
        <title>Genome stability of Gluconacetobacter entanii AV429.</title>
        <authorList>
            <person name="Trcek J."/>
            <person name="Cepec E."/>
        </authorList>
    </citation>
    <scope>NUCLEOTIDE SEQUENCE [LARGE SCALE GENOMIC DNA]</scope>
    <source>
        <strain evidence="2 3">AV429_2022</strain>
    </source>
</reference>
<name>A0ABT3K0S2_9PROT</name>
<dbReference type="EMBL" id="JANGSQ010000006">
    <property type="protein sequence ID" value="MCW4588998.1"/>
    <property type="molecule type" value="Genomic_DNA"/>
</dbReference>
<dbReference type="InterPro" id="IPR052344">
    <property type="entry name" value="Transposase-related"/>
</dbReference>
<dbReference type="Proteomes" id="UP001526337">
    <property type="component" value="Unassembled WGS sequence"/>
</dbReference>
<accession>A0ABT3K0S2</accession>
<dbReference type="PANTHER" id="PTHR33678">
    <property type="entry name" value="BLL1576 PROTEIN"/>
    <property type="match status" value="1"/>
</dbReference>
<gene>
    <name evidence="2" type="ORF">NO263_00020</name>
</gene>
<evidence type="ECO:0000259" key="1">
    <source>
        <dbReference type="Pfam" id="PF03050"/>
    </source>
</evidence>
<keyword evidence="3" id="KW-1185">Reference proteome</keyword>
<feature type="domain" description="Transposase IS66 central" evidence="1">
    <location>
        <begin position="3"/>
        <end position="82"/>
    </location>
</feature>
<feature type="non-terminal residue" evidence="2">
    <location>
        <position position="1"/>
    </location>
</feature>